<evidence type="ECO:0000313" key="2">
    <source>
        <dbReference type="EMBL" id="XCO00440.1"/>
    </source>
</evidence>
<evidence type="ECO:0000313" key="3">
    <source>
        <dbReference type="EMBL" id="XCO00537.1"/>
    </source>
</evidence>
<reference evidence="2" key="1">
    <citation type="submission" date="2024-06" db="EMBL/GenBank/DDBJ databases">
        <title>Intestivirid acquisition increases across infancy in a wild primate population.</title>
        <authorList>
            <person name="Schneider-Creas I.A."/>
            <person name="Moya I.L."/>
            <person name="Chiou K.L."/>
            <person name="Baniel A."/>
            <person name="Azanaw Haile A."/>
            <person name="Kebede F."/>
            <person name="Abebe B."/>
            <person name="Snyder-Mackler N."/>
            <person name="Varsani A."/>
        </authorList>
    </citation>
    <scope>NUCLEOTIDE SEQUENCE</scope>
    <source>
        <strain evidence="1">Int_RNL_2016_0117_DIX</strain>
        <strain evidence="3">Int_RNL_2017_0546_COW</strain>
        <strain evidence="2">Int_RNL_2018_0945_COW</strain>
    </source>
</reference>
<dbReference type="EMBL" id="PP965498">
    <property type="protein sequence ID" value="XCO00440.1"/>
    <property type="molecule type" value="Genomic_DNA"/>
</dbReference>
<organism evidence="2">
    <name type="scientific">Geladintestivirus 1</name>
    <dbReference type="NCBI Taxonomy" id="3233133"/>
    <lineage>
        <taxon>Viruses</taxon>
        <taxon>Duplodnaviria</taxon>
        <taxon>Heunggongvirae</taxon>
        <taxon>Uroviricota</taxon>
        <taxon>Caudoviricetes</taxon>
        <taxon>Crassvirales</taxon>
    </lineage>
</organism>
<dbReference type="EMBL" id="PP965499">
    <property type="protein sequence ID" value="XCO00537.1"/>
    <property type="molecule type" value="Genomic_DNA"/>
</dbReference>
<accession>A0AAU8MGH5</accession>
<evidence type="ECO:0000313" key="1">
    <source>
        <dbReference type="EMBL" id="XCO00342.1"/>
    </source>
</evidence>
<name>A0AAU8MGH5_9CAUD</name>
<protein>
    <submittedName>
        <fullName evidence="2">Uncharacterized protein</fullName>
    </submittedName>
</protein>
<dbReference type="EMBL" id="PP965497">
    <property type="protein sequence ID" value="XCO00342.1"/>
    <property type="molecule type" value="Genomic_DNA"/>
</dbReference>
<sequence>MNKIKTVTSDLIGKTITYVSRNNNEHTQRVIGINKEKNEVICIGVNKDHSFRIKPTQIKHIY</sequence>
<proteinExistence type="predicted"/>